<dbReference type="Gene3D" id="1.10.10.60">
    <property type="entry name" value="Homeodomain-like"/>
    <property type="match status" value="2"/>
</dbReference>
<evidence type="ECO:0000256" key="3">
    <source>
        <dbReference type="ARBA" id="ARBA00023163"/>
    </source>
</evidence>
<protein>
    <submittedName>
        <fullName evidence="5">AraC family transcriptional regulator</fullName>
    </submittedName>
</protein>
<dbReference type="PANTHER" id="PTHR43280:SF2">
    <property type="entry name" value="HTH-TYPE TRANSCRIPTIONAL REGULATOR EXSA"/>
    <property type="match status" value="1"/>
</dbReference>
<dbReference type="Gene3D" id="2.60.120.10">
    <property type="entry name" value="Jelly Rolls"/>
    <property type="match status" value="1"/>
</dbReference>
<evidence type="ECO:0000313" key="5">
    <source>
        <dbReference type="EMBL" id="NQX45238.1"/>
    </source>
</evidence>
<evidence type="ECO:0000256" key="2">
    <source>
        <dbReference type="ARBA" id="ARBA00023125"/>
    </source>
</evidence>
<dbReference type="Proteomes" id="UP000711047">
    <property type="component" value="Unassembled WGS sequence"/>
</dbReference>
<dbReference type="InterPro" id="IPR009057">
    <property type="entry name" value="Homeodomain-like_sf"/>
</dbReference>
<name>A0ABX2DKR9_9BACL</name>
<reference evidence="5 6" key="1">
    <citation type="submission" date="2020-05" db="EMBL/GenBank/DDBJ databases">
        <title>Paenibacillus glebae, sp. nov., Paenibacillus humi sp. nov., Paenibacillus pedi sp. nov., Paenibacillus terrestris sp. nov. and Paenibacillus terricola sp. nov., isolated from a forest top soil sample.</title>
        <authorList>
            <person name="Qi S."/>
            <person name="Carlier A."/>
            <person name="Cnockaert M."/>
            <person name="Vandamme P."/>
        </authorList>
    </citation>
    <scope>NUCLEOTIDE SEQUENCE [LARGE SCALE GENOMIC DNA]</scope>
    <source>
        <strain evidence="5 6">LMG 29502</strain>
    </source>
</reference>
<dbReference type="PROSITE" id="PS01124">
    <property type="entry name" value="HTH_ARAC_FAMILY_2"/>
    <property type="match status" value="1"/>
</dbReference>
<evidence type="ECO:0000256" key="1">
    <source>
        <dbReference type="ARBA" id="ARBA00023015"/>
    </source>
</evidence>
<dbReference type="SUPFAM" id="SSF46689">
    <property type="entry name" value="Homeodomain-like"/>
    <property type="match status" value="2"/>
</dbReference>
<dbReference type="InterPro" id="IPR018060">
    <property type="entry name" value="HTH_AraC"/>
</dbReference>
<dbReference type="SMART" id="SM00342">
    <property type="entry name" value="HTH_ARAC"/>
    <property type="match status" value="1"/>
</dbReference>
<sequence>MPETETSYPLSKQVPSREWSPGIHYAQLQTLAPCIFPRRRLYDFELLYIRQGSLLTRMDNKEFRLSSGQLIFLSPGVYHQNMIVSASDSKLLGIHFDFFGESVITREEDMLVNEEEVLPHKFALEAVTAPFSPLSEEPVYTPSPECVHAMEQLVHEFTMRQAGYEWVCRGLMLGILTSLLRSQGSRRLAKSSVHGERIRLLIDEMELQPAGRWTNRSMAATMNMHEDHFSKLFREIAGMPPGEFLRSIRHREARKLLRETDESIEAVGERVGYPDIHYFSRVFTANEGISPRAYRKLWRIL</sequence>
<dbReference type="PANTHER" id="PTHR43280">
    <property type="entry name" value="ARAC-FAMILY TRANSCRIPTIONAL REGULATOR"/>
    <property type="match status" value="1"/>
</dbReference>
<dbReference type="InterPro" id="IPR003313">
    <property type="entry name" value="AraC-bd"/>
</dbReference>
<dbReference type="InterPro" id="IPR014710">
    <property type="entry name" value="RmlC-like_jellyroll"/>
</dbReference>
<feature type="domain" description="HTH araC/xylS-type" evidence="4">
    <location>
        <begin position="196"/>
        <end position="297"/>
    </location>
</feature>
<evidence type="ECO:0000313" key="6">
    <source>
        <dbReference type="Proteomes" id="UP000711047"/>
    </source>
</evidence>
<dbReference type="RefSeq" id="WP_173130329.1">
    <property type="nucleotide sequence ID" value="NZ_JABMKX010000004.1"/>
</dbReference>
<keyword evidence="3" id="KW-0804">Transcription</keyword>
<dbReference type="InterPro" id="IPR037923">
    <property type="entry name" value="HTH-like"/>
</dbReference>
<dbReference type="SUPFAM" id="SSF51215">
    <property type="entry name" value="Regulatory protein AraC"/>
    <property type="match status" value="1"/>
</dbReference>
<evidence type="ECO:0000259" key="4">
    <source>
        <dbReference type="PROSITE" id="PS01124"/>
    </source>
</evidence>
<keyword evidence="6" id="KW-1185">Reference proteome</keyword>
<proteinExistence type="predicted"/>
<dbReference type="Pfam" id="PF02311">
    <property type="entry name" value="AraC_binding"/>
    <property type="match status" value="1"/>
</dbReference>
<keyword evidence="1" id="KW-0805">Transcription regulation</keyword>
<dbReference type="EMBL" id="JABMKX010000004">
    <property type="protein sequence ID" value="NQX45238.1"/>
    <property type="molecule type" value="Genomic_DNA"/>
</dbReference>
<dbReference type="Pfam" id="PF12833">
    <property type="entry name" value="HTH_18"/>
    <property type="match status" value="1"/>
</dbReference>
<comment type="caution">
    <text evidence="5">The sequence shown here is derived from an EMBL/GenBank/DDBJ whole genome shotgun (WGS) entry which is preliminary data.</text>
</comment>
<gene>
    <name evidence="5" type="ORF">HQN87_07830</name>
</gene>
<accession>A0ABX2DKR9</accession>
<keyword evidence="2" id="KW-0238">DNA-binding</keyword>
<organism evidence="5 6">
    <name type="scientific">Paenibacillus tritici</name>
    <dbReference type="NCBI Taxonomy" id="1873425"/>
    <lineage>
        <taxon>Bacteria</taxon>
        <taxon>Bacillati</taxon>
        <taxon>Bacillota</taxon>
        <taxon>Bacilli</taxon>
        <taxon>Bacillales</taxon>
        <taxon>Paenibacillaceae</taxon>
        <taxon>Paenibacillus</taxon>
    </lineage>
</organism>